<comment type="caution">
    <text evidence="1">The sequence shown here is derived from an EMBL/GenBank/DDBJ whole genome shotgun (WGS) entry which is preliminary data.</text>
</comment>
<dbReference type="EMBL" id="BMQA01000025">
    <property type="protein sequence ID" value="GGJ41437.1"/>
    <property type="molecule type" value="Genomic_DNA"/>
</dbReference>
<organism evidence="1 2">
    <name type="scientific">Streptomyces brasiliensis</name>
    <dbReference type="NCBI Taxonomy" id="1954"/>
    <lineage>
        <taxon>Bacteria</taxon>
        <taxon>Bacillati</taxon>
        <taxon>Actinomycetota</taxon>
        <taxon>Actinomycetes</taxon>
        <taxon>Kitasatosporales</taxon>
        <taxon>Streptomycetaceae</taxon>
        <taxon>Streptomyces</taxon>
    </lineage>
</organism>
<dbReference type="AlphaFoldDB" id="A0A917P064"/>
<keyword evidence="2" id="KW-1185">Reference proteome</keyword>
<reference evidence="1" key="1">
    <citation type="journal article" date="2014" name="Int. J. Syst. Evol. Microbiol.">
        <title>Complete genome sequence of Corynebacterium casei LMG S-19264T (=DSM 44701T), isolated from a smear-ripened cheese.</title>
        <authorList>
            <consortium name="US DOE Joint Genome Institute (JGI-PGF)"/>
            <person name="Walter F."/>
            <person name="Albersmeier A."/>
            <person name="Kalinowski J."/>
            <person name="Ruckert C."/>
        </authorList>
    </citation>
    <scope>NUCLEOTIDE SEQUENCE</scope>
    <source>
        <strain evidence="1">JCM 3086</strain>
    </source>
</reference>
<proteinExistence type="predicted"/>
<dbReference type="RefSeq" id="WP_229841011.1">
    <property type="nucleotide sequence ID" value="NZ_BMQA01000025.1"/>
</dbReference>
<accession>A0A917P064</accession>
<name>A0A917P064_9ACTN</name>
<dbReference type="SUPFAM" id="SSF81296">
    <property type="entry name" value="E set domains"/>
    <property type="match status" value="1"/>
</dbReference>
<dbReference type="InterPro" id="IPR014756">
    <property type="entry name" value="Ig_E-set"/>
</dbReference>
<protein>
    <submittedName>
        <fullName evidence="1">Uncharacterized protein</fullName>
    </submittedName>
</protein>
<evidence type="ECO:0000313" key="1">
    <source>
        <dbReference type="EMBL" id="GGJ41437.1"/>
    </source>
</evidence>
<sequence length="103" mass="10921">MLPLIQLSYDVRTDEAGRADRGAAVTVFAAHLRGAAGAGTLSPVSVEFSYDDGRTWHPARDGRDGRFALSAPQKTAYVSLRAGARDSAGNTVSQTVIRAFGLR</sequence>
<gene>
    <name evidence="1" type="ORF">GCM10010121_060590</name>
</gene>
<evidence type="ECO:0000313" key="2">
    <source>
        <dbReference type="Proteomes" id="UP000657574"/>
    </source>
</evidence>
<dbReference type="Proteomes" id="UP000657574">
    <property type="component" value="Unassembled WGS sequence"/>
</dbReference>
<reference evidence="1" key="2">
    <citation type="submission" date="2020-09" db="EMBL/GenBank/DDBJ databases">
        <authorList>
            <person name="Sun Q."/>
            <person name="Ohkuma M."/>
        </authorList>
    </citation>
    <scope>NUCLEOTIDE SEQUENCE</scope>
    <source>
        <strain evidence="1">JCM 3086</strain>
    </source>
</reference>